<keyword evidence="3" id="KW-0997">Cell inner membrane</keyword>
<evidence type="ECO:0000256" key="5">
    <source>
        <dbReference type="ARBA" id="ARBA00022748"/>
    </source>
</evidence>
<organism evidence="10 11">
    <name type="scientific">Cupriavidus pinatubonensis</name>
    <dbReference type="NCBI Taxonomy" id="248026"/>
    <lineage>
        <taxon>Bacteria</taxon>
        <taxon>Pseudomonadati</taxon>
        <taxon>Pseudomonadota</taxon>
        <taxon>Betaproteobacteria</taxon>
        <taxon>Burkholderiales</taxon>
        <taxon>Burkholderiaceae</taxon>
        <taxon>Cupriavidus</taxon>
    </lineage>
</organism>
<dbReference type="RefSeq" id="WP_376991057.1">
    <property type="nucleotide sequence ID" value="NZ_CAJZAF010000002.1"/>
</dbReference>
<dbReference type="PROSITE" id="PS00211">
    <property type="entry name" value="ABC_TRANSPORTER_1"/>
    <property type="match status" value="1"/>
</dbReference>
<dbReference type="InterPro" id="IPR017871">
    <property type="entry name" value="ABC_transporter-like_CS"/>
</dbReference>
<keyword evidence="6 10" id="KW-0067">ATP-binding</keyword>
<gene>
    <name evidence="10" type="primary">ccmA</name>
    <name evidence="10" type="ORF">LMG23994_00547</name>
</gene>
<dbReference type="SMART" id="SM00382">
    <property type="entry name" value="AAA"/>
    <property type="match status" value="1"/>
</dbReference>
<dbReference type="EMBL" id="CAJZAF010000002">
    <property type="protein sequence ID" value="CAG9164713.1"/>
    <property type="molecule type" value="Genomic_DNA"/>
</dbReference>
<dbReference type="InterPro" id="IPR003593">
    <property type="entry name" value="AAA+_ATPase"/>
</dbReference>
<dbReference type="PANTHER" id="PTHR43499:SF1">
    <property type="entry name" value="ABC TRANSPORTER I FAMILY MEMBER 1"/>
    <property type="match status" value="1"/>
</dbReference>
<keyword evidence="5" id="KW-0201">Cytochrome c-type biogenesis</keyword>
<evidence type="ECO:0000313" key="10">
    <source>
        <dbReference type="EMBL" id="CAG9164713.1"/>
    </source>
</evidence>
<dbReference type="Gene3D" id="3.40.50.300">
    <property type="entry name" value="P-loop containing nucleotide triphosphate hydrolases"/>
    <property type="match status" value="1"/>
</dbReference>
<accession>A0ABN7XW96</accession>
<dbReference type="InterPro" id="IPR003439">
    <property type="entry name" value="ABC_transporter-like_ATP-bd"/>
</dbReference>
<name>A0ABN7XW96_9BURK</name>
<dbReference type="Pfam" id="PF00005">
    <property type="entry name" value="ABC_tran"/>
    <property type="match status" value="1"/>
</dbReference>
<dbReference type="InterPro" id="IPR027417">
    <property type="entry name" value="P-loop_NTPase"/>
</dbReference>
<dbReference type="Proteomes" id="UP000701702">
    <property type="component" value="Unassembled WGS sequence"/>
</dbReference>
<evidence type="ECO:0000256" key="6">
    <source>
        <dbReference type="ARBA" id="ARBA00022840"/>
    </source>
</evidence>
<protein>
    <submittedName>
        <fullName evidence="10">Cytochrome c biogenesis ATP-binding export protein CcmA</fullName>
    </submittedName>
</protein>
<evidence type="ECO:0000256" key="2">
    <source>
        <dbReference type="ARBA" id="ARBA00022475"/>
    </source>
</evidence>
<keyword evidence="2" id="KW-1003">Cell membrane</keyword>
<dbReference type="NCBIfam" id="TIGR01189">
    <property type="entry name" value="ccmA"/>
    <property type="match status" value="1"/>
</dbReference>
<dbReference type="NCBIfam" id="NF010061">
    <property type="entry name" value="PRK13538.1"/>
    <property type="match status" value="1"/>
</dbReference>
<dbReference type="PANTHER" id="PTHR43499">
    <property type="entry name" value="ABC TRANSPORTER I FAMILY MEMBER 1"/>
    <property type="match status" value="1"/>
</dbReference>
<evidence type="ECO:0000256" key="7">
    <source>
        <dbReference type="ARBA" id="ARBA00022967"/>
    </source>
</evidence>
<proteinExistence type="predicted"/>
<dbReference type="InterPro" id="IPR005895">
    <property type="entry name" value="ABC_transptr_haem_export_CcmA"/>
</dbReference>
<feature type="domain" description="ABC transporter" evidence="9">
    <location>
        <begin position="19"/>
        <end position="226"/>
    </location>
</feature>
<comment type="caution">
    <text evidence="10">The sequence shown here is derived from an EMBL/GenBank/DDBJ whole genome shotgun (WGS) entry which is preliminary data.</text>
</comment>
<evidence type="ECO:0000313" key="11">
    <source>
        <dbReference type="Proteomes" id="UP000701702"/>
    </source>
</evidence>
<keyword evidence="1" id="KW-0813">Transport</keyword>
<keyword evidence="7" id="KW-1278">Translocase</keyword>
<evidence type="ECO:0000256" key="8">
    <source>
        <dbReference type="ARBA" id="ARBA00023136"/>
    </source>
</evidence>
<sequence>MPTPSSGLSCNGVAVGPVLRANDLAFSRGGRPVFTGIDFSVSAGGVIQVVGPNGSGKSSLLRVLSGLLQPASGSVSWLGNCVRAGDPAYLHSLAYVGHADGIDTDLTADEHLRYAARLTGLHATNETVRVALARLGIAKTMHVPVRTLSQGQRRRVALARLALVRRALWLLDEPLTSLDDESAACFHDLLDEHLRDGGMAVIATHRLLPGGGEVLQLGGAHALPPA</sequence>
<dbReference type="GO" id="GO:0005524">
    <property type="term" value="F:ATP binding"/>
    <property type="evidence" value="ECO:0007669"/>
    <property type="project" value="UniProtKB-KW"/>
</dbReference>
<keyword evidence="4" id="KW-0547">Nucleotide-binding</keyword>
<evidence type="ECO:0000259" key="9">
    <source>
        <dbReference type="PROSITE" id="PS50893"/>
    </source>
</evidence>
<evidence type="ECO:0000256" key="4">
    <source>
        <dbReference type="ARBA" id="ARBA00022741"/>
    </source>
</evidence>
<keyword evidence="11" id="KW-1185">Reference proteome</keyword>
<evidence type="ECO:0000256" key="3">
    <source>
        <dbReference type="ARBA" id="ARBA00022519"/>
    </source>
</evidence>
<dbReference type="SUPFAM" id="SSF52540">
    <property type="entry name" value="P-loop containing nucleoside triphosphate hydrolases"/>
    <property type="match status" value="1"/>
</dbReference>
<reference evidence="10 11" key="1">
    <citation type="submission" date="2021-08" db="EMBL/GenBank/DDBJ databases">
        <authorList>
            <person name="Peeters C."/>
        </authorList>
    </citation>
    <scope>NUCLEOTIDE SEQUENCE [LARGE SCALE GENOMIC DNA]</scope>
    <source>
        <strain evidence="10 11">LMG 23994</strain>
    </source>
</reference>
<evidence type="ECO:0000256" key="1">
    <source>
        <dbReference type="ARBA" id="ARBA00022448"/>
    </source>
</evidence>
<keyword evidence="8" id="KW-0472">Membrane</keyword>
<dbReference type="PROSITE" id="PS50893">
    <property type="entry name" value="ABC_TRANSPORTER_2"/>
    <property type="match status" value="1"/>
</dbReference>